<proteinExistence type="predicted"/>
<gene>
    <name evidence="3" type="ORF">GO493_28750</name>
</gene>
<dbReference type="NCBIfam" id="TIGR03696">
    <property type="entry name" value="Rhs_assc_core"/>
    <property type="match status" value="1"/>
</dbReference>
<feature type="region of interest" description="Disordered" evidence="1">
    <location>
        <begin position="1497"/>
        <end position="1518"/>
    </location>
</feature>
<dbReference type="EMBL" id="WRXN01000021">
    <property type="protein sequence ID" value="MVT12281.1"/>
    <property type="molecule type" value="Genomic_DNA"/>
</dbReference>
<dbReference type="InterPro" id="IPR022385">
    <property type="entry name" value="Rhs_assc_core"/>
</dbReference>
<dbReference type="Pfam" id="PF14891">
    <property type="entry name" value="Peptidase_M91"/>
    <property type="match status" value="1"/>
</dbReference>
<feature type="domain" description="DUF6443" evidence="2">
    <location>
        <begin position="98"/>
        <end position="224"/>
    </location>
</feature>
<name>A0A7K1UD30_9BACT</name>
<dbReference type="Gene3D" id="2.180.10.10">
    <property type="entry name" value="RHS repeat-associated core"/>
    <property type="match status" value="2"/>
</dbReference>
<evidence type="ECO:0000256" key="1">
    <source>
        <dbReference type="SAM" id="MobiDB-lite"/>
    </source>
</evidence>
<accession>A0A7K1UD30</accession>
<reference evidence="3 4" key="1">
    <citation type="submission" date="2019-12" db="EMBL/GenBank/DDBJ databases">
        <title>Chitinophaga sp. strain ysch24 (GDMCC 1.1355), whole genome shotgun sequence.</title>
        <authorList>
            <person name="Zhang X."/>
        </authorList>
    </citation>
    <scope>NUCLEOTIDE SEQUENCE [LARGE SCALE GENOMIC DNA]</scope>
    <source>
        <strain evidence="4">ysch24</strain>
    </source>
</reference>
<dbReference type="Pfam" id="PF20041">
    <property type="entry name" value="DUF6443"/>
    <property type="match status" value="1"/>
</dbReference>
<evidence type="ECO:0000259" key="2">
    <source>
        <dbReference type="Pfam" id="PF20041"/>
    </source>
</evidence>
<sequence length="1518" mass="165884">MVHAVPTIPDWASNSVSRQLNNKPYYGRLNFKLLEKYIYLLIGTLATGVSGLQAQNTPVAGQPVNAVPVTVPPRYSNTVVNYIRSWEPSMPTSDINVVVSESRTLSEVKQGTQYFDGLGRPLQTVQKAASSQGRDLVAPVIYDTYGREQYKYLPYVQQSGNNNDGKFKMDPFAEQQTFYQNNALNPGVAGESVYFSQVEYEASPLNRVLKIYAPGNSWAQGGGNRPVMNQYLANAATDSVHIWRISAAIPASSGTYAANQLYKNVVVDEAGNQVIEYKDKEGKVILKKLQLAISPGTAHVGWLCTYYVYDDLGNLVFVIPPKAVEAVSGNWTIGADVAAELCFSYQYDNRNRMVMKQVPGAGPVHMVYDTWDRLVFTQDAVQRAKSTPEWLVTFYDELNRPVMTAIYKSASTREALQQGMNTASGSGTISYAFPAKADLYVDKYMGESKFTATQNISFTGNFDSGAGAVFDAAIEPGGSSGTTAIAASNPLPGISSADLTPLTYAYYDNYNYTGKLPYESSDISKPQAGANPYAESLPGIPSTMTNGLVTGSMVRVLGTDQWLATSSYYDDKGRTIQMVSENNVGGREVVTSLYDFNGKVLSSYVNHKNPHSALTPEIRVLTTNLYDAAGRLVQVEKKINDDAEQVIAANSYDELGQLRQKRLGVTGTDTQLDSVTYTYNIRGWVSGINRAYVNNPNAAFNWFGQELSYDQGFTANQYNGNISGIKWKSKSDGISRAYGYNYDKVNRLTVADFTQQNNSSSLWTKDQVDFSVSNLLYDANGNINSMTQKGMVGNTISTIDQLTYSYQANSNKLLAVADPNNTTEAKLGDFNNGANTGDDYSHDANGNLVTDQNKNINSITYNHLNLPSQITITGKGVISYLYDASGNKLKKTVVDNTVSPSKTIVTDYVAGFVYRQDSLEYTGHEEGRIRPVYRSGQPVTYAYDYFEKDHLGNVRVVLGTQTEENVYAATMETSAAEKENALFSNIDATRSTLPAGYPEDATTNPNTYVAKLNRNAAKIGPSLVLRVMAGDTIQAVAKAFYQNTGASQSAATAEEMVIAAISAFSTGNLTEGVHAALGVNAPIANNFTGDDYQVLKNTDPLQNLSDKPKAYLNYVLFDDQFKMVNENSGVRQVQGSPNVIQPLETGSLVIKKTGFIYIYSSNESAEDVFFDNLVVVHNSGPLLEETHYYPFGLTMAGISANALKGNSYTENRLKYNGKELQSGEFANGSGLEWYDYGARMYDQQLGRFFTQDRYAENYYPMTPYQYGANNPVKNIDVNGDSIIVTTSTGQRLYYGNTSEGGYGFYSITGTDSETGIPVQTLYIGNDKFVNQVSSALGRIGISGKEGQGLVNELSSSENVFAIQSGSTNQFNGNPAQAPGEYAAHLLADPSISSLQPVPGGGGGTITWDPNGANVWTVGGKQDNNPVSNLAHEMFHGRDANRGVSYDKQYPSGLYQGLSRNEWQASYKENLIRAANGWPIREYYRSAVEPNGNPLGGAAPRILDSKNQPIKPSWMPANW</sequence>
<evidence type="ECO:0000313" key="4">
    <source>
        <dbReference type="Proteomes" id="UP000461730"/>
    </source>
</evidence>
<dbReference type="InterPro" id="IPR028208">
    <property type="entry name" value="Effector_pro_NleD-like"/>
</dbReference>
<protein>
    <recommendedName>
        <fullName evidence="2">DUF6443 domain-containing protein</fullName>
    </recommendedName>
</protein>
<dbReference type="Proteomes" id="UP000461730">
    <property type="component" value="Unassembled WGS sequence"/>
</dbReference>
<comment type="caution">
    <text evidence="3">The sequence shown here is derived from an EMBL/GenBank/DDBJ whole genome shotgun (WGS) entry which is preliminary data.</text>
</comment>
<organism evidence="3 4">
    <name type="scientific">Chitinophaga tropicalis</name>
    <dbReference type="NCBI Taxonomy" id="2683588"/>
    <lineage>
        <taxon>Bacteria</taxon>
        <taxon>Pseudomonadati</taxon>
        <taxon>Bacteroidota</taxon>
        <taxon>Chitinophagia</taxon>
        <taxon>Chitinophagales</taxon>
        <taxon>Chitinophagaceae</taxon>
        <taxon>Chitinophaga</taxon>
    </lineage>
</organism>
<keyword evidence="4" id="KW-1185">Reference proteome</keyword>
<evidence type="ECO:0000313" key="3">
    <source>
        <dbReference type="EMBL" id="MVT12281.1"/>
    </source>
</evidence>
<dbReference type="InterPro" id="IPR045619">
    <property type="entry name" value="DUF6443"/>
</dbReference>